<feature type="transmembrane region" description="Helical" evidence="1">
    <location>
        <begin position="6"/>
        <end position="28"/>
    </location>
</feature>
<sequence>MARASLVGQPLHLLSPLVASTYLLVALLDITYGENQRASILWVIGLMVAMLAGALIFGVIPWKGPIG</sequence>
<keyword evidence="1" id="KW-0472">Membrane</keyword>
<dbReference type="EMBL" id="FMTM01000022">
    <property type="protein sequence ID" value="SCW90464.1"/>
    <property type="molecule type" value="Genomic_DNA"/>
</dbReference>
<dbReference type="Proteomes" id="UP000199542">
    <property type="component" value="Unassembled WGS sequence"/>
</dbReference>
<dbReference type="AlphaFoldDB" id="A0A1G4UA23"/>
<name>A0A1G4UA23_9HYPH</name>
<evidence type="ECO:0000313" key="3">
    <source>
        <dbReference type="Proteomes" id="UP000199542"/>
    </source>
</evidence>
<accession>A0A1G4UA23</accession>
<evidence type="ECO:0000256" key="1">
    <source>
        <dbReference type="SAM" id="Phobius"/>
    </source>
</evidence>
<proteinExistence type="predicted"/>
<feature type="transmembrane region" description="Helical" evidence="1">
    <location>
        <begin position="40"/>
        <end position="62"/>
    </location>
</feature>
<keyword evidence="1" id="KW-0812">Transmembrane</keyword>
<reference evidence="2 3" key="1">
    <citation type="submission" date="2016-10" db="EMBL/GenBank/DDBJ databases">
        <authorList>
            <person name="de Groot N.N."/>
        </authorList>
    </citation>
    <scope>NUCLEOTIDE SEQUENCE [LARGE SCALE GENOMIC DNA]</scope>
    <source>
        <strain evidence="2 3">CGMCC 1.3401</strain>
    </source>
</reference>
<gene>
    <name evidence="2" type="ORF">SAMN02927900_06443</name>
</gene>
<organism evidence="2 3">
    <name type="scientific">Rhizobium mongolense subsp. loessense</name>
    <dbReference type="NCBI Taxonomy" id="158890"/>
    <lineage>
        <taxon>Bacteria</taxon>
        <taxon>Pseudomonadati</taxon>
        <taxon>Pseudomonadota</taxon>
        <taxon>Alphaproteobacteria</taxon>
        <taxon>Hyphomicrobiales</taxon>
        <taxon>Rhizobiaceae</taxon>
        <taxon>Rhizobium/Agrobacterium group</taxon>
        <taxon>Rhizobium</taxon>
    </lineage>
</organism>
<protein>
    <submittedName>
        <fullName evidence="2">Citrate-Mg2+:H+ or citrate-Ca2+:H+ symporter, CitMHS family</fullName>
    </submittedName>
</protein>
<keyword evidence="1" id="KW-1133">Transmembrane helix</keyword>
<evidence type="ECO:0000313" key="2">
    <source>
        <dbReference type="EMBL" id="SCW90464.1"/>
    </source>
</evidence>